<dbReference type="GO" id="GO:0050661">
    <property type="term" value="F:NADP binding"/>
    <property type="evidence" value="ECO:0007669"/>
    <property type="project" value="InterPro"/>
</dbReference>
<evidence type="ECO:0000313" key="6">
    <source>
        <dbReference type="EMBL" id="EJT72356.1"/>
    </source>
</evidence>
<dbReference type="Pfam" id="PF19834">
    <property type="entry name" value="DUF6314"/>
    <property type="match status" value="1"/>
</dbReference>
<evidence type="ECO:0000313" key="8">
    <source>
        <dbReference type="Proteomes" id="UP000006039"/>
    </source>
</evidence>
<dbReference type="InterPro" id="IPR020946">
    <property type="entry name" value="Flavin_mOase-like"/>
</dbReference>
<gene>
    <name evidence="7" type="primary">20349680</name>
    <name evidence="6" type="ORF">GGTG_09222</name>
</gene>
<organism evidence="6">
    <name type="scientific">Gaeumannomyces tritici (strain R3-111a-1)</name>
    <name type="common">Wheat and barley take-all root rot fungus</name>
    <name type="synonym">Gaeumannomyces graminis var. tritici</name>
    <dbReference type="NCBI Taxonomy" id="644352"/>
    <lineage>
        <taxon>Eukaryota</taxon>
        <taxon>Fungi</taxon>
        <taxon>Dikarya</taxon>
        <taxon>Ascomycota</taxon>
        <taxon>Pezizomycotina</taxon>
        <taxon>Sordariomycetes</taxon>
        <taxon>Sordariomycetidae</taxon>
        <taxon>Magnaporthales</taxon>
        <taxon>Magnaporthaceae</taxon>
        <taxon>Gaeumannomyces</taxon>
    </lineage>
</organism>
<accession>J3P6T0</accession>
<proteinExistence type="inferred from homology"/>
<comment type="similarity">
    <text evidence="1">Belongs to the FMO family.</text>
</comment>
<dbReference type="OrthoDB" id="66881at2759"/>
<evidence type="ECO:0000259" key="5">
    <source>
        <dbReference type="Pfam" id="PF19834"/>
    </source>
</evidence>
<evidence type="ECO:0000256" key="2">
    <source>
        <dbReference type="ARBA" id="ARBA00022630"/>
    </source>
</evidence>
<dbReference type="InterPro" id="IPR050346">
    <property type="entry name" value="FMO-like"/>
</dbReference>
<dbReference type="VEuPathDB" id="FungiDB:GGTG_09222"/>
<dbReference type="InterPro" id="IPR045632">
    <property type="entry name" value="DUF6314"/>
</dbReference>
<dbReference type="RefSeq" id="XP_009225330.1">
    <property type="nucleotide sequence ID" value="XM_009227066.1"/>
</dbReference>
<dbReference type="STRING" id="644352.J3P6T0"/>
<reference evidence="7" key="4">
    <citation type="journal article" date="2015" name="G3 (Bethesda)">
        <title>Genome sequences of three phytopathogenic species of the Magnaporthaceae family of fungi.</title>
        <authorList>
            <person name="Okagaki L.H."/>
            <person name="Nunes C.C."/>
            <person name="Sailsbery J."/>
            <person name="Clay B."/>
            <person name="Brown D."/>
            <person name="John T."/>
            <person name="Oh Y."/>
            <person name="Young N."/>
            <person name="Fitzgerald M."/>
            <person name="Haas B.J."/>
            <person name="Zeng Q."/>
            <person name="Young S."/>
            <person name="Adiconis X."/>
            <person name="Fan L."/>
            <person name="Levin J.Z."/>
            <person name="Mitchell T.K."/>
            <person name="Okubara P.A."/>
            <person name="Farman M.L."/>
            <person name="Kohn L.M."/>
            <person name="Birren B."/>
            <person name="Ma L.-J."/>
            <person name="Dean R.A."/>
        </authorList>
    </citation>
    <scope>NUCLEOTIDE SEQUENCE</scope>
    <source>
        <strain evidence="7">R3-111a-1</strain>
    </source>
</reference>
<protein>
    <recommendedName>
        <fullName evidence="5">DUF6314 domain-containing protein</fullName>
    </recommendedName>
</protein>
<feature type="domain" description="DUF6314" evidence="5">
    <location>
        <begin position="604"/>
        <end position="790"/>
    </location>
</feature>
<sequence>MPPPKAACIVGAGPAGLIAAKYLLEQRFPAPPGQLGAPKFKVTIYESKGRIGGLWPVSKDDTGGDIHPLMRVNQSKHTVQFSDLAWGLEIPEFPYAWQVGQYLKRYYERYCSGAELKLNQRVEETAPVKPAGLPGQWAVTTRTGDNKTENNVFDCVIVGSGYFGKPLVPTMFKSAGVPVITSTEYRDLSSLFGAGLDNTLLDAKIKAEPAPNPKILVVGAQMSGIEIAALIATNLSSAVFSPKERAIPNASRCSVIHIAEQPSWIFPLFTTPAPSEAIPPFLPCDLPSYNLANRPLPLRNTQGSLTVERAQELNQIFCTSLGGAQDDFGSVLGMRKKNLFDQPPLLAMSEHYSEFVRLGQIHPIRARVTSYSGKEGTIAASEYNEERLGDALKDVIAIVLATGFSASVSLSFLTEELKARLGYQDPAALSKNRGHMLSLGFHSTLHPGTPGLGFVGFYRSPYWGVMEMQARFLASMFSSSLFGESLPDHLQSALADDTSLAHTTALRKDPRITQFPMGDYAWLMDQFAKALNIQISRPTANRPMPPTPPTNLPIDVLTPARYISPDATAEQIAEAQEALRQTQDTIVGGLTQRRFLAHAVFRSLHGEWQVERTHSSPKYTDQNGHFRGKAAFHLRDGTVDGRSLDRTTPPTDIDLGFEYLLIEEGSFTLATGFEFQTTRRYIWRYDEARDKISVWFVLPDDNTRAEKLFHQLDFPVPPALGNSGEQERQTHGASGKAAVCEASGGHLCEQDYYTSRYGFRFNAVKMDDWTLDVEVKGPRKDYTTVGVYKRILPERTEARAEKI</sequence>
<dbReference type="Gene3D" id="3.50.50.60">
    <property type="entry name" value="FAD/NAD(P)-binding domain"/>
    <property type="match status" value="1"/>
</dbReference>
<keyword evidence="2" id="KW-0285">Flavoprotein</keyword>
<evidence type="ECO:0000256" key="1">
    <source>
        <dbReference type="ARBA" id="ARBA00009183"/>
    </source>
</evidence>
<evidence type="ECO:0000256" key="4">
    <source>
        <dbReference type="ARBA" id="ARBA00023002"/>
    </source>
</evidence>
<dbReference type="AlphaFoldDB" id="J3P6T0"/>
<dbReference type="GO" id="GO:0004499">
    <property type="term" value="F:N,N-dimethylaniline monooxygenase activity"/>
    <property type="evidence" value="ECO:0007669"/>
    <property type="project" value="InterPro"/>
</dbReference>
<dbReference type="PANTHER" id="PTHR23023">
    <property type="entry name" value="DIMETHYLANILINE MONOOXYGENASE"/>
    <property type="match status" value="1"/>
</dbReference>
<evidence type="ECO:0000256" key="3">
    <source>
        <dbReference type="ARBA" id="ARBA00022827"/>
    </source>
</evidence>
<reference evidence="8" key="1">
    <citation type="submission" date="2010-07" db="EMBL/GenBank/DDBJ databases">
        <title>The genome sequence of Gaeumannomyces graminis var. tritici strain R3-111a-1.</title>
        <authorList>
            <consortium name="The Broad Institute Genome Sequencing Platform"/>
            <person name="Ma L.-J."/>
            <person name="Dead R."/>
            <person name="Young S."/>
            <person name="Zeng Q."/>
            <person name="Koehrsen M."/>
            <person name="Alvarado L."/>
            <person name="Berlin A."/>
            <person name="Chapman S.B."/>
            <person name="Chen Z."/>
            <person name="Freedman E."/>
            <person name="Gellesch M."/>
            <person name="Goldberg J."/>
            <person name="Griggs A."/>
            <person name="Gujja S."/>
            <person name="Heilman E.R."/>
            <person name="Heiman D."/>
            <person name="Hepburn T."/>
            <person name="Howarth C."/>
            <person name="Jen D."/>
            <person name="Larson L."/>
            <person name="Mehta T."/>
            <person name="Neiman D."/>
            <person name="Pearson M."/>
            <person name="Roberts A."/>
            <person name="Saif S."/>
            <person name="Shea T."/>
            <person name="Shenoy N."/>
            <person name="Sisk P."/>
            <person name="Stolte C."/>
            <person name="Sykes S."/>
            <person name="Walk T."/>
            <person name="White J."/>
            <person name="Yandava C."/>
            <person name="Haas B."/>
            <person name="Nusbaum C."/>
            <person name="Birren B."/>
        </authorList>
    </citation>
    <scope>NUCLEOTIDE SEQUENCE [LARGE SCALE GENOMIC DNA]</scope>
    <source>
        <strain evidence="8">R3-111a-1</strain>
    </source>
</reference>
<reference evidence="7" key="5">
    <citation type="submission" date="2018-04" db="UniProtKB">
        <authorList>
            <consortium name="EnsemblFungi"/>
        </authorList>
    </citation>
    <scope>IDENTIFICATION</scope>
    <source>
        <strain evidence="7">R3-111a-1</strain>
    </source>
</reference>
<dbReference type="EMBL" id="GL385399">
    <property type="protein sequence ID" value="EJT72356.1"/>
    <property type="molecule type" value="Genomic_DNA"/>
</dbReference>
<name>J3P6T0_GAET3</name>
<dbReference type="Proteomes" id="UP000006039">
    <property type="component" value="Unassembled WGS sequence"/>
</dbReference>
<keyword evidence="8" id="KW-1185">Reference proteome</keyword>
<keyword evidence="3" id="KW-0274">FAD</keyword>
<dbReference type="Pfam" id="PF00743">
    <property type="entry name" value="FMO-like"/>
    <property type="match status" value="1"/>
</dbReference>
<dbReference type="HOGENOM" id="CLU_023116_0_0_1"/>
<evidence type="ECO:0000313" key="7">
    <source>
        <dbReference type="EnsemblFungi" id="EJT72356"/>
    </source>
</evidence>
<reference evidence="6" key="3">
    <citation type="submission" date="2010-09" db="EMBL/GenBank/DDBJ databases">
        <title>Annotation of Gaeumannomyces graminis var. tritici R3-111a-1.</title>
        <authorList>
            <consortium name="The Broad Institute Genome Sequencing Platform"/>
            <person name="Ma L.-J."/>
            <person name="Dead R."/>
            <person name="Young S.K."/>
            <person name="Zeng Q."/>
            <person name="Gargeya S."/>
            <person name="Fitzgerald M."/>
            <person name="Haas B."/>
            <person name="Abouelleil A."/>
            <person name="Alvarado L."/>
            <person name="Arachchi H.M."/>
            <person name="Berlin A."/>
            <person name="Brown A."/>
            <person name="Chapman S.B."/>
            <person name="Chen Z."/>
            <person name="Dunbar C."/>
            <person name="Freedman E."/>
            <person name="Gearin G."/>
            <person name="Gellesch M."/>
            <person name="Goldberg J."/>
            <person name="Griggs A."/>
            <person name="Gujja S."/>
            <person name="Heiman D."/>
            <person name="Howarth C."/>
            <person name="Larson L."/>
            <person name="Lui A."/>
            <person name="MacDonald P.J.P."/>
            <person name="Mehta T."/>
            <person name="Montmayeur A."/>
            <person name="Murphy C."/>
            <person name="Neiman D."/>
            <person name="Pearson M."/>
            <person name="Priest M."/>
            <person name="Roberts A."/>
            <person name="Saif S."/>
            <person name="Shea T."/>
            <person name="Shenoy N."/>
            <person name="Sisk P."/>
            <person name="Stolte C."/>
            <person name="Sykes S."/>
            <person name="Yandava C."/>
            <person name="Wortman J."/>
            <person name="Nusbaum C."/>
            <person name="Birren B."/>
        </authorList>
    </citation>
    <scope>NUCLEOTIDE SEQUENCE</scope>
    <source>
        <strain evidence="6">R3-111a-1</strain>
    </source>
</reference>
<dbReference type="PRINTS" id="PR00368">
    <property type="entry name" value="FADPNR"/>
</dbReference>
<dbReference type="GO" id="GO:0050660">
    <property type="term" value="F:flavin adenine dinucleotide binding"/>
    <property type="evidence" value="ECO:0007669"/>
    <property type="project" value="InterPro"/>
</dbReference>
<dbReference type="eggNOG" id="KOG1399">
    <property type="taxonomic scope" value="Eukaryota"/>
</dbReference>
<dbReference type="EnsemblFungi" id="EJT72356">
    <property type="protein sequence ID" value="EJT72356"/>
    <property type="gene ID" value="GGTG_09222"/>
</dbReference>
<keyword evidence="4" id="KW-0560">Oxidoreductase</keyword>
<dbReference type="SUPFAM" id="SSF51905">
    <property type="entry name" value="FAD/NAD(P)-binding domain"/>
    <property type="match status" value="1"/>
</dbReference>
<dbReference type="GeneID" id="20349680"/>
<reference evidence="6" key="2">
    <citation type="submission" date="2010-07" db="EMBL/GenBank/DDBJ databases">
        <authorList>
            <consortium name="The Broad Institute Genome Sequencing Platform"/>
            <consortium name="Broad Institute Genome Sequencing Center for Infectious Disease"/>
            <person name="Ma L.-J."/>
            <person name="Dead R."/>
            <person name="Young S."/>
            <person name="Zeng Q."/>
            <person name="Koehrsen M."/>
            <person name="Alvarado L."/>
            <person name="Berlin A."/>
            <person name="Chapman S.B."/>
            <person name="Chen Z."/>
            <person name="Freedman E."/>
            <person name="Gellesch M."/>
            <person name="Goldberg J."/>
            <person name="Griggs A."/>
            <person name="Gujja S."/>
            <person name="Heilman E.R."/>
            <person name="Heiman D."/>
            <person name="Hepburn T."/>
            <person name="Howarth C."/>
            <person name="Jen D."/>
            <person name="Larson L."/>
            <person name="Mehta T."/>
            <person name="Neiman D."/>
            <person name="Pearson M."/>
            <person name="Roberts A."/>
            <person name="Saif S."/>
            <person name="Shea T."/>
            <person name="Shenoy N."/>
            <person name="Sisk P."/>
            <person name="Stolte C."/>
            <person name="Sykes S."/>
            <person name="Walk T."/>
            <person name="White J."/>
            <person name="Yandava C."/>
            <person name="Haas B."/>
            <person name="Nusbaum C."/>
            <person name="Birren B."/>
        </authorList>
    </citation>
    <scope>NUCLEOTIDE SEQUENCE</scope>
    <source>
        <strain evidence="6">R3-111a-1</strain>
    </source>
</reference>
<dbReference type="InterPro" id="IPR036188">
    <property type="entry name" value="FAD/NAD-bd_sf"/>
</dbReference>